<organism evidence="2 4">
    <name type="scientific">Salinicoccus roseus</name>
    <dbReference type="NCBI Taxonomy" id="45670"/>
    <lineage>
        <taxon>Bacteria</taxon>
        <taxon>Bacillati</taxon>
        <taxon>Bacillota</taxon>
        <taxon>Bacilli</taxon>
        <taxon>Bacillales</taxon>
        <taxon>Staphylococcaceae</taxon>
        <taxon>Salinicoccus</taxon>
    </lineage>
</organism>
<proteinExistence type="predicted"/>
<reference evidence="2 4" key="1">
    <citation type="submission" date="2015-01" db="EMBL/GenBank/DDBJ databases">
        <title>Genome sequences of high lactate-tolerant strain Salinicoccus roseus W12 with industrial interest.</title>
        <authorList>
            <person name="Wang H."/>
            <person name="Yu B."/>
        </authorList>
    </citation>
    <scope>NUCLEOTIDE SEQUENCE [LARGE SCALE GENOMIC DNA]</scope>
    <source>
        <strain evidence="2 4">W12</strain>
    </source>
</reference>
<reference evidence="5" key="2">
    <citation type="submission" date="2020-04" db="EMBL/GenBank/DDBJ databases">
        <title>Genome analysis and biological profiling of marine Cellulosimicrobium funkei MOSEL-ME6.</title>
        <authorList>
            <person name="Tanveer F."/>
            <person name="Xie Y."/>
            <person name="Shinwari Z.K."/>
        </authorList>
    </citation>
    <scope>NUCLEOTIDE SEQUENCE [LARGE SCALE GENOMIC DNA]</scope>
    <source>
        <strain evidence="5">MOSEL-ME25</strain>
    </source>
</reference>
<dbReference type="SMART" id="SM01121">
    <property type="entry name" value="Dak1_2"/>
    <property type="match status" value="1"/>
</dbReference>
<dbReference type="EMBL" id="JXII01000004">
    <property type="protein sequence ID" value="KIH71067.1"/>
    <property type="molecule type" value="Genomic_DNA"/>
</dbReference>
<evidence type="ECO:0000259" key="1">
    <source>
        <dbReference type="PROSITE" id="PS51480"/>
    </source>
</evidence>
<gene>
    <name evidence="3" type="ORF">F7P68_0007130</name>
    <name evidence="2" type="ORF">SN16_05785</name>
</gene>
<dbReference type="InterPro" id="IPR036117">
    <property type="entry name" value="DhaL_dom_sf"/>
</dbReference>
<dbReference type="InterPro" id="IPR050270">
    <property type="entry name" value="DegV_domain_contain"/>
</dbReference>
<dbReference type="PANTHER" id="PTHR33434:SF4">
    <property type="entry name" value="PHOSPHATASE PROTEIN"/>
    <property type="match status" value="1"/>
</dbReference>
<dbReference type="InterPro" id="IPR033470">
    <property type="entry name" value="FakA-like_C"/>
</dbReference>
<dbReference type="NCBIfam" id="TIGR03599">
    <property type="entry name" value="YloV"/>
    <property type="match status" value="1"/>
</dbReference>
<comment type="caution">
    <text evidence="2">The sequence shown here is derived from an EMBL/GenBank/DDBJ whole genome shotgun (WGS) entry which is preliminary data.</text>
</comment>
<dbReference type="PANTHER" id="PTHR33434">
    <property type="entry name" value="DEGV DOMAIN-CONTAINING PROTEIN DR_1986-RELATED"/>
    <property type="match status" value="1"/>
</dbReference>
<name>A0A0C2E6W8_9STAP</name>
<dbReference type="SMART" id="SM01120">
    <property type="entry name" value="Dak2"/>
    <property type="match status" value="1"/>
</dbReference>
<evidence type="ECO:0000313" key="5">
    <source>
        <dbReference type="Proteomes" id="UP000527860"/>
    </source>
</evidence>
<dbReference type="Pfam" id="PF21645">
    <property type="entry name" value="FakA-like_M"/>
    <property type="match status" value="1"/>
</dbReference>
<accession>A0A0C2E6W8</accession>
<dbReference type="OrthoDB" id="9760324at2"/>
<dbReference type="InterPro" id="IPR004007">
    <property type="entry name" value="DhaL_dom"/>
</dbReference>
<dbReference type="EMBL" id="JABEVU030000001">
    <property type="protein sequence ID" value="MDB0580299.1"/>
    <property type="molecule type" value="Genomic_DNA"/>
</dbReference>
<dbReference type="InterPro" id="IPR019986">
    <property type="entry name" value="YloV-like"/>
</dbReference>
<evidence type="ECO:0000313" key="3">
    <source>
        <dbReference type="EMBL" id="MDB0580299.1"/>
    </source>
</evidence>
<dbReference type="InterPro" id="IPR048394">
    <property type="entry name" value="FakA-like_M"/>
</dbReference>
<evidence type="ECO:0000313" key="4">
    <source>
        <dbReference type="Proteomes" id="UP000031546"/>
    </source>
</evidence>
<dbReference type="Proteomes" id="UP000527860">
    <property type="component" value="Unassembled WGS sequence"/>
</dbReference>
<keyword evidence="5" id="KW-1185">Reference proteome</keyword>
<dbReference type="GO" id="GO:0006071">
    <property type="term" value="P:glycerol metabolic process"/>
    <property type="evidence" value="ECO:0007669"/>
    <property type="project" value="InterPro"/>
</dbReference>
<dbReference type="SUPFAM" id="SSF101473">
    <property type="entry name" value="DhaL-like"/>
    <property type="match status" value="1"/>
</dbReference>
<dbReference type="GeneID" id="77845061"/>
<protein>
    <submittedName>
        <fullName evidence="3">DAK2 domain-containing protein</fullName>
    </submittedName>
</protein>
<dbReference type="AlphaFoldDB" id="A0A0C2E6W8"/>
<feature type="domain" description="DhaL" evidence="1">
    <location>
        <begin position="7"/>
        <end position="199"/>
    </location>
</feature>
<reference evidence="3" key="3">
    <citation type="submission" date="2020-04" db="EMBL/GenBank/DDBJ databases">
        <authorList>
            <person name="Tanveer F."/>
            <person name="Xie Y."/>
            <person name="Shinwari Z.K."/>
        </authorList>
    </citation>
    <scope>NUCLEOTIDE SEQUENCE</scope>
    <source>
        <strain evidence="3">MOSEL-ME25</strain>
    </source>
</reference>
<dbReference type="STRING" id="45670.SN16_05785"/>
<evidence type="ECO:0000313" key="2">
    <source>
        <dbReference type="EMBL" id="KIH71067.1"/>
    </source>
</evidence>
<dbReference type="Gene3D" id="1.25.40.340">
    <property type="match status" value="1"/>
</dbReference>
<dbReference type="PROSITE" id="PS51480">
    <property type="entry name" value="DHAL"/>
    <property type="match status" value="1"/>
</dbReference>
<reference evidence="3 5" key="4">
    <citation type="submission" date="2022-12" db="EMBL/GenBank/DDBJ databases">
        <title>Genome analysis and biological profiling of marine Salinicoccus roseus MOSEL-ME25.</title>
        <authorList>
            <person name="Mirza F.T."/>
            <person name="Xie Y."/>
            <person name="Shinwari Z.K."/>
        </authorList>
    </citation>
    <scope>NUCLEOTIDE SEQUENCE [LARGE SCALE GENOMIC DNA]</scope>
    <source>
        <strain evidence="3 5">MOSEL-ME25</strain>
    </source>
</reference>
<dbReference type="GO" id="GO:0004371">
    <property type="term" value="F:glycerone kinase activity"/>
    <property type="evidence" value="ECO:0007669"/>
    <property type="project" value="InterPro"/>
</dbReference>
<dbReference type="RefSeq" id="WP_040105666.1">
    <property type="nucleotide sequence ID" value="NZ_JABEVU030000001.1"/>
</dbReference>
<dbReference type="Pfam" id="PF13684">
    <property type="entry name" value="FakA-like_C"/>
    <property type="match status" value="1"/>
</dbReference>
<dbReference type="Pfam" id="PF02734">
    <property type="entry name" value="Dak2"/>
    <property type="match status" value="1"/>
</dbReference>
<dbReference type="Proteomes" id="UP000031546">
    <property type="component" value="Unassembled WGS sequence"/>
</dbReference>
<sequence length="549" mass="60234">MDKIDGKMFRNMILSGAENLRQHAEYVDSLNVFPVPDGDTGTNMNLSMTSGANEVEDREDAHIGTVGRHFSKGLLMGARGNSGVILSQLFRGFSKAIEEREEIGAEDFSAAFDAGVKTAYKAVMKPVEGTILTVAKDSAERAREAAGNETSIISIMEAVIEEAEASLERTPDLLPVLKEVGVVDSGGQGLVYVYKGFLSALKGEAVETAAKPAGMDTFVNDAHEFDEFMSAEDIEYGFCTEFMVRLEGDKREFDEDAFRQDMSEFGDSLLVISDDEIAKVHVHTETPGEAMTYGSTYGELIKMKIENMREQFREIKEKKDASAGGKQEKQSYDTAIITVSSGAGINELFRSIGATHIINGGQTMNPSTEDILRTIEGEDVKQVIILPNNKNIIMAAEQAKDMLEIPAVVIPTRSIPEGLSSLLVYSPDEALEQVKEAMEASLEHVRTGQVTYAVRDTKIDGIEIKKNQHMGIKDGKITGADDSREATLKQLMESMLDEESEIVTVLIGEEGDAEEVDRIISSIEPEYDEVEFEVHDGQQPVYSYLLSVE</sequence>